<evidence type="ECO:0000256" key="1">
    <source>
        <dbReference type="SAM" id="SignalP"/>
    </source>
</evidence>
<feature type="chain" id="PRO_5047214850" description="ABC transporter substrate-binding protein" evidence="1">
    <location>
        <begin position="21"/>
        <end position="205"/>
    </location>
</feature>
<organism evidence="2 3">
    <name type="scientific">Nocardioides pinisoli</name>
    <dbReference type="NCBI Taxonomy" id="2950279"/>
    <lineage>
        <taxon>Bacteria</taxon>
        <taxon>Bacillati</taxon>
        <taxon>Actinomycetota</taxon>
        <taxon>Actinomycetes</taxon>
        <taxon>Propionibacteriales</taxon>
        <taxon>Nocardioidaceae</taxon>
        <taxon>Nocardioides</taxon>
    </lineage>
</organism>
<dbReference type="EMBL" id="JANARS010000005">
    <property type="protein sequence ID" value="MCP3422611.1"/>
    <property type="molecule type" value="Genomic_DNA"/>
</dbReference>
<evidence type="ECO:0000313" key="2">
    <source>
        <dbReference type="EMBL" id="MCP3422611.1"/>
    </source>
</evidence>
<accession>A0ABT1KXX8</accession>
<evidence type="ECO:0000313" key="3">
    <source>
        <dbReference type="Proteomes" id="UP001204524"/>
    </source>
</evidence>
<keyword evidence="1" id="KW-0732">Signal</keyword>
<sequence length="205" mass="20666">MNQFTHVARRLAAGAVVALAMTVGLTSLTGASASAPETSSRSVVGKSDAGKIKSKVIGKTSNGDKVGGSFTPIKVVERDGVLYMKGFLSGVIKDAGPDTKFSGIQTIPIKKINGASVTDGRVAANAAACDILNLVLGPLDLNILGLQIDLQRVVLDITAVAGAGNLLGNLLCAVVGLLDGGPLAGLLGQLQTLLNQILAALNLGV</sequence>
<keyword evidence="3" id="KW-1185">Reference proteome</keyword>
<evidence type="ECO:0008006" key="4">
    <source>
        <dbReference type="Google" id="ProtNLM"/>
    </source>
</evidence>
<dbReference type="Proteomes" id="UP001204524">
    <property type="component" value="Unassembled WGS sequence"/>
</dbReference>
<proteinExistence type="predicted"/>
<gene>
    <name evidence="2" type="ORF">NCI01_12465</name>
</gene>
<dbReference type="RefSeq" id="WP_254181811.1">
    <property type="nucleotide sequence ID" value="NZ_JANARS010000005.1"/>
</dbReference>
<reference evidence="2 3" key="1">
    <citation type="submission" date="2022-06" db="EMBL/GenBank/DDBJ databases">
        <authorList>
            <person name="So Y."/>
        </authorList>
    </citation>
    <scope>NUCLEOTIDE SEQUENCE [LARGE SCALE GENOMIC DNA]</scope>
    <source>
        <strain evidence="2 3">STR3</strain>
    </source>
</reference>
<protein>
    <recommendedName>
        <fullName evidence="4">ABC transporter substrate-binding protein</fullName>
    </recommendedName>
</protein>
<comment type="caution">
    <text evidence="2">The sequence shown here is derived from an EMBL/GenBank/DDBJ whole genome shotgun (WGS) entry which is preliminary data.</text>
</comment>
<feature type="signal peptide" evidence="1">
    <location>
        <begin position="1"/>
        <end position="20"/>
    </location>
</feature>
<name>A0ABT1KXX8_9ACTN</name>